<organism evidence="3 4">
    <name type="scientific">Saccharopolyspora erythraea</name>
    <name type="common">Streptomyces erythraeus</name>
    <dbReference type="NCBI Taxonomy" id="1836"/>
    <lineage>
        <taxon>Bacteria</taxon>
        <taxon>Bacillati</taxon>
        <taxon>Actinomycetota</taxon>
        <taxon>Actinomycetes</taxon>
        <taxon>Pseudonocardiales</taxon>
        <taxon>Pseudonocardiaceae</taxon>
        <taxon>Saccharopolyspora</taxon>
    </lineage>
</organism>
<evidence type="ECO:0000256" key="1">
    <source>
        <dbReference type="SAM" id="MobiDB-lite"/>
    </source>
</evidence>
<feature type="chain" id="PRO_5045979581" description="Lipoprotein" evidence="2">
    <location>
        <begin position="36"/>
        <end position="198"/>
    </location>
</feature>
<evidence type="ECO:0000256" key="2">
    <source>
        <dbReference type="SAM" id="SignalP"/>
    </source>
</evidence>
<feature type="region of interest" description="Disordered" evidence="1">
    <location>
        <begin position="33"/>
        <end position="69"/>
    </location>
</feature>
<feature type="signal peptide" evidence="2">
    <location>
        <begin position="1"/>
        <end position="35"/>
    </location>
</feature>
<evidence type="ECO:0000313" key="4">
    <source>
        <dbReference type="Proteomes" id="UP001500729"/>
    </source>
</evidence>
<reference evidence="3 4" key="1">
    <citation type="journal article" date="2019" name="Int. J. Syst. Evol. Microbiol.">
        <title>The Global Catalogue of Microorganisms (GCM) 10K type strain sequencing project: providing services to taxonomists for standard genome sequencing and annotation.</title>
        <authorList>
            <consortium name="The Broad Institute Genomics Platform"/>
            <consortium name="The Broad Institute Genome Sequencing Center for Infectious Disease"/>
            <person name="Wu L."/>
            <person name="Ma J."/>
        </authorList>
    </citation>
    <scope>NUCLEOTIDE SEQUENCE [LARGE SCALE GENOMIC DNA]</scope>
    <source>
        <strain evidence="3 4">JCM 10303</strain>
    </source>
</reference>
<gene>
    <name evidence="3" type="ORF">GCM10009533_69670</name>
</gene>
<proteinExistence type="predicted"/>
<keyword evidence="2" id="KW-0732">Signal</keyword>
<protein>
    <recommendedName>
        <fullName evidence="5">Lipoprotein</fullName>
    </recommendedName>
</protein>
<sequence length="198" mass="20792">MEIGSVRGVQASNMRWPVALTVLALSLTGCGSQTAATGEDDARSASPSGKSQSTPPPAQPVGNQGSQKPADAVKTFVTQVLQERYSQTCIASAPVLEVDQDPAAFCARQEVTRSLAVLRNAWAKPGVKLPPEGKVAVTGVVEEGDTVTVPDSAITLDGRTLRELELIGSSGDTGSFSLSLEVKKHENAWYVGSWDINI</sequence>
<dbReference type="Proteomes" id="UP001500729">
    <property type="component" value="Unassembled WGS sequence"/>
</dbReference>
<comment type="caution">
    <text evidence="3">The sequence shown here is derived from an EMBL/GenBank/DDBJ whole genome shotgun (WGS) entry which is preliminary data.</text>
</comment>
<dbReference type="RefSeq" id="WP_231849711.1">
    <property type="nucleotide sequence ID" value="NZ_BAAAGS010000103.1"/>
</dbReference>
<dbReference type="EMBL" id="BAAAGS010000103">
    <property type="protein sequence ID" value="GAA0563403.1"/>
    <property type="molecule type" value="Genomic_DNA"/>
</dbReference>
<accession>A0ABN1EBW7</accession>
<evidence type="ECO:0008006" key="5">
    <source>
        <dbReference type="Google" id="ProtNLM"/>
    </source>
</evidence>
<evidence type="ECO:0000313" key="3">
    <source>
        <dbReference type="EMBL" id="GAA0563403.1"/>
    </source>
</evidence>
<keyword evidence="4" id="KW-1185">Reference proteome</keyword>
<dbReference type="PROSITE" id="PS51257">
    <property type="entry name" value="PROKAR_LIPOPROTEIN"/>
    <property type="match status" value="1"/>
</dbReference>
<name>A0ABN1EBW7_SACER</name>